<dbReference type="PANTHER" id="PTHR37480:SF1">
    <property type="entry name" value="ENOYL-[ACYL-CARRIER-PROTEIN] REDUCTASE [NADH]"/>
    <property type="match status" value="1"/>
</dbReference>
<evidence type="ECO:0000256" key="2">
    <source>
        <dbReference type="ARBA" id="ARBA00022516"/>
    </source>
</evidence>
<evidence type="ECO:0000313" key="13">
    <source>
        <dbReference type="EMBL" id="PQJ61949.1"/>
    </source>
</evidence>
<feature type="domain" description="Trans-2-enoyl-CoA reductase-like NAD(P)H binding" evidence="12">
    <location>
        <begin position="2"/>
        <end position="80"/>
    </location>
</feature>
<keyword evidence="6 9" id="KW-0443">Lipid metabolism</keyword>
<dbReference type="GO" id="GO:0004318">
    <property type="term" value="F:enoyl-[acyl-carrier-protein] reductase (NADH) activity"/>
    <property type="evidence" value="ECO:0007669"/>
    <property type="project" value="UniProtKB-UniRule"/>
</dbReference>
<feature type="binding site" evidence="9">
    <location>
        <begin position="141"/>
        <end position="142"/>
    </location>
    <ligand>
        <name>NAD(+)</name>
        <dbReference type="ChEBI" id="CHEBI:57540"/>
    </ligand>
</feature>
<dbReference type="NCBIfam" id="NF010177">
    <property type="entry name" value="PRK13656.1"/>
    <property type="match status" value="1"/>
</dbReference>
<evidence type="ECO:0000256" key="9">
    <source>
        <dbReference type="HAMAP-Rule" id="MF_01838"/>
    </source>
</evidence>
<evidence type="ECO:0000256" key="7">
    <source>
        <dbReference type="ARBA" id="ARBA00023160"/>
    </source>
</evidence>
<evidence type="ECO:0000256" key="6">
    <source>
        <dbReference type="ARBA" id="ARBA00023098"/>
    </source>
</evidence>
<dbReference type="EMBL" id="MSCJ01000003">
    <property type="protein sequence ID" value="PQJ61949.1"/>
    <property type="molecule type" value="Genomic_DNA"/>
</dbReference>
<dbReference type="SUPFAM" id="SSF51735">
    <property type="entry name" value="NAD(P)-binding Rossmann-fold domains"/>
    <property type="match status" value="1"/>
</dbReference>
<evidence type="ECO:0000256" key="8">
    <source>
        <dbReference type="ARBA" id="ARBA00048302"/>
    </source>
</evidence>
<dbReference type="UniPathway" id="UPA00094"/>
<dbReference type="AlphaFoldDB" id="A0A2S7VIP1"/>
<accession>A0A2S7VIP1</accession>
<feature type="binding site" evidence="9">
    <location>
        <position position="227"/>
    </location>
    <ligand>
        <name>substrate</name>
    </ligand>
</feature>
<dbReference type="Pfam" id="PF12242">
    <property type="entry name" value="Eno-Rase_NADH_b"/>
    <property type="match status" value="1"/>
</dbReference>
<dbReference type="Proteomes" id="UP000238730">
    <property type="component" value="Unassembled WGS sequence"/>
</dbReference>
<proteinExistence type="inferred from homology"/>
<comment type="subunit">
    <text evidence="1 9">Monomer.</text>
</comment>
<name>A0A2S7VIP1_PHOAN</name>
<keyword evidence="4 9" id="KW-0560">Oxidoreductase</keyword>
<dbReference type="InterPro" id="IPR024906">
    <property type="entry name" value="Eno_Rdtase_FAD-bd_dom"/>
</dbReference>
<comment type="function">
    <text evidence="9">Involved in the final reduction of the elongation cycle of fatty acid synthesis (FAS II). Catalyzes the reduction of a carbon-carbon double bond in an enoyl moiety that is covalently linked to an acyl carrier protein (ACP).</text>
</comment>
<dbReference type="Pfam" id="PF12241">
    <property type="entry name" value="Enoyl_reductase"/>
    <property type="match status" value="1"/>
</dbReference>
<dbReference type="HAMAP" id="MF_01838">
    <property type="entry name" value="FabV_reductase"/>
    <property type="match status" value="1"/>
</dbReference>
<feature type="binding site" evidence="9">
    <location>
        <position position="246"/>
    </location>
    <ligand>
        <name>NAD(+)</name>
        <dbReference type="ChEBI" id="CHEBI:57540"/>
    </ligand>
</feature>
<feature type="binding site" evidence="9">
    <location>
        <begin position="48"/>
        <end position="53"/>
    </location>
    <ligand>
        <name>NAD(+)</name>
        <dbReference type="ChEBI" id="CHEBI:57540"/>
    </ligand>
</feature>
<dbReference type="InterPro" id="IPR036291">
    <property type="entry name" value="NAD(P)-bd_dom_sf"/>
</dbReference>
<comment type="catalytic activity">
    <reaction evidence="9">
        <text>a 2,3-saturated acyl-[ACP] + NAD(+) = a (2E)-enoyl-[ACP] + NADH + H(+)</text>
        <dbReference type="Rhea" id="RHEA:10240"/>
        <dbReference type="Rhea" id="RHEA-COMP:9925"/>
        <dbReference type="Rhea" id="RHEA-COMP:9926"/>
        <dbReference type="ChEBI" id="CHEBI:15378"/>
        <dbReference type="ChEBI" id="CHEBI:57540"/>
        <dbReference type="ChEBI" id="CHEBI:57945"/>
        <dbReference type="ChEBI" id="CHEBI:78784"/>
        <dbReference type="ChEBI" id="CHEBI:78785"/>
        <dbReference type="EC" id="1.3.1.9"/>
    </reaction>
</comment>
<sequence length="409" mass="45007">MVIQPEIQGVVARTAHPYGCQQAVQQQIDYVQSVAPITQGPLRVLILGASSGFGLASRIALTFGGAQAETLGVSYERGPSDKGIGSAGWYNNIFFKQAAEQQGYLAKNIVGDAFSDEVRQHVAQTIRDEFGGHIDLVIYSLATGIRPDPETGEVWRSCLKTVGENFFGYSVDLENDALVPAELTAANDEEVFATTKVMGGEDWQQWINFLLSENLLAPKAKTLAYSYIGPESTYPIYHHGTLGIAKQHLHQTAHAINQQLAQMINGQANVVVCKALVTKASVFIPTFSPYILALFKVMKQMGNHEGCIEQMQRLFAQKIYSAAGTETKLRNDLDEQSDQTLIRMDDWELKPEVQLQVNKLMAEMNADNFRQVGDYAGYKSAFLALNGFGLSSVDYTQPIDIEELSKLAP</sequence>
<dbReference type="RefSeq" id="WP_105061792.1">
    <property type="nucleotide sequence ID" value="NZ_MSCJ01000003.1"/>
</dbReference>
<feature type="binding site" evidence="9">
    <location>
        <begin position="112"/>
        <end position="113"/>
    </location>
    <ligand>
        <name>NAD(+)</name>
        <dbReference type="ChEBI" id="CHEBI:57540"/>
    </ligand>
</feature>
<feature type="domain" description="Trans-2-enoyl-CoA reductase catalytic" evidence="11">
    <location>
        <begin position="84"/>
        <end position="320"/>
    </location>
</feature>
<reference evidence="13 14" key="1">
    <citation type="submission" date="2016-12" db="EMBL/GenBank/DDBJ databases">
        <title>Diversity of luminous bacteria.</title>
        <authorList>
            <person name="Yoshizawa S."/>
            <person name="Kogure K."/>
        </authorList>
    </citation>
    <scope>NUCLEOTIDE SEQUENCE [LARGE SCALE GENOMIC DNA]</scope>
    <source>
        <strain evidence="13 14">LC1-200</strain>
    </source>
</reference>
<dbReference type="GO" id="GO:0051287">
    <property type="term" value="F:NAD binding"/>
    <property type="evidence" value="ECO:0007669"/>
    <property type="project" value="UniProtKB-UniRule"/>
</dbReference>
<evidence type="ECO:0000256" key="3">
    <source>
        <dbReference type="ARBA" id="ARBA00022832"/>
    </source>
</evidence>
<dbReference type="Gene3D" id="3.40.50.720">
    <property type="entry name" value="NAD(P)-binding Rossmann-like Domain"/>
    <property type="match status" value="1"/>
</dbReference>
<dbReference type="OrthoDB" id="9802260at2"/>
<evidence type="ECO:0000256" key="5">
    <source>
        <dbReference type="ARBA" id="ARBA00023027"/>
    </source>
</evidence>
<feature type="domain" description="Enoyl reductase FAD binding" evidence="10">
    <location>
        <begin position="339"/>
        <end position="398"/>
    </location>
</feature>
<comment type="pathway">
    <text evidence="9">Lipid metabolism; fatty acid biosynthesis.</text>
</comment>
<evidence type="ECO:0000313" key="14">
    <source>
        <dbReference type="Proteomes" id="UP000238730"/>
    </source>
</evidence>
<organism evidence="13 14">
    <name type="scientific">Photobacterium angustum</name>
    <dbReference type="NCBI Taxonomy" id="661"/>
    <lineage>
        <taxon>Bacteria</taxon>
        <taxon>Pseudomonadati</taxon>
        <taxon>Pseudomonadota</taxon>
        <taxon>Gammaproteobacteria</taxon>
        <taxon>Vibrionales</taxon>
        <taxon>Vibrionaceae</taxon>
        <taxon>Photobacterium</taxon>
    </lineage>
</organism>
<dbReference type="PANTHER" id="PTHR37480">
    <property type="entry name" value="ENOYL-[ACYL-CARRIER-PROTEIN] REDUCTASE [NADH]"/>
    <property type="match status" value="1"/>
</dbReference>
<dbReference type="Pfam" id="PF07055">
    <property type="entry name" value="Eno-Rase_FAD_bd"/>
    <property type="match status" value="1"/>
</dbReference>
<dbReference type="GO" id="GO:0050343">
    <property type="term" value="F:trans-2-enoyl-CoA reductase (NADH) activity"/>
    <property type="evidence" value="ECO:0007669"/>
    <property type="project" value="UniProtKB-EC"/>
</dbReference>
<dbReference type="GO" id="GO:0006633">
    <property type="term" value="P:fatty acid biosynthetic process"/>
    <property type="evidence" value="ECO:0007669"/>
    <property type="project" value="UniProtKB-UniRule"/>
</dbReference>
<evidence type="ECO:0000259" key="12">
    <source>
        <dbReference type="Pfam" id="PF12242"/>
    </source>
</evidence>
<comment type="similarity">
    <text evidence="9">Belongs to the TER reductase family.</text>
</comment>
<gene>
    <name evidence="9" type="primary">fabV</name>
    <name evidence="13" type="ORF">BTO08_16960</name>
</gene>
<dbReference type="EC" id="1.3.1.9" evidence="9"/>
<feature type="active site" description="Proton donor" evidence="9">
    <location>
        <position position="237"/>
    </location>
</feature>
<dbReference type="InterPro" id="IPR050048">
    <property type="entry name" value="FabV-like_NADH_b"/>
</dbReference>
<feature type="binding site" evidence="9">
    <location>
        <begin position="75"/>
        <end position="76"/>
    </location>
    <ligand>
        <name>NAD(+)</name>
        <dbReference type="ChEBI" id="CHEBI:57540"/>
    </ligand>
</feature>
<dbReference type="NCBIfam" id="NF043048">
    <property type="entry name" value="EnoyACPredFabV"/>
    <property type="match status" value="1"/>
</dbReference>
<feature type="site" description="Plays an important role in discriminating NADH against NADPH" evidence="9">
    <location>
        <position position="76"/>
    </location>
</feature>
<comment type="caution">
    <text evidence="13">The sequence shown here is derived from an EMBL/GenBank/DDBJ whole genome shotgun (WGS) entry which is preliminary data.</text>
</comment>
<keyword evidence="7 9" id="KW-0275">Fatty acid biosynthesis</keyword>
<dbReference type="InterPro" id="IPR010758">
    <property type="entry name" value="Trans-2-enoyl-CoA_reductase"/>
</dbReference>
<evidence type="ECO:0000256" key="4">
    <source>
        <dbReference type="ARBA" id="ARBA00023002"/>
    </source>
</evidence>
<dbReference type="InterPro" id="IPR024910">
    <property type="entry name" value="Enoyl-CoA_Rdtase_cat_dom"/>
</dbReference>
<evidence type="ECO:0000259" key="10">
    <source>
        <dbReference type="Pfam" id="PF07055"/>
    </source>
</evidence>
<evidence type="ECO:0000259" key="11">
    <source>
        <dbReference type="Pfam" id="PF12241"/>
    </source>
</evidence>
<comment type="catalytic activity">
    <reaction evidence="8">
        <text>a 2,3-saturated acyl-CoA + NAD(+) = a (2E)-enoyl-CoA + NADH + H(+)</text>
        <dbReference type="Rhea" id="RHEA:18177"/>
        <dbReference type="ChEBI" id="CHEBI:15378"/>
        <dbReference type="ChEBI" id="CHEBI:57540"/>
        <dbReference type="ChEBI" id="CHEBI:57945"/>
        <dbReference type="ChEBI" id="CHEBI:58856"/>
        <dbReference type="ChEBI" id="CHEBI:65111"/>
        <dbReference type="EC" id="1.3.1.44"/>
    </reaction>
</comment>
<feature type="binding site" evidence="9">
    <location>
        <begin position="276"/>
        <end position="278"/>
    </location>
    <ligand>
        <name>NAD(+)</name>
        <dbReference type="ChEBI" id="CHEBI:57540"/>
    </ligand>
</feature>
<evidence type="ECO:0000256" key="1">
    <source>
        <dbReference type="ARBA" id="ARBA00011245"/>
    </source>
</evidence>
<keyword evidence="5 9" id="KW-0520">NAD</keyword>
<keyword evidence="3 9" id="KW-0276">Fatty acid metabolism</keyword>
<keyword evidence="2 9" id="KW-0444">Lipid biosynthesis</keyword>
<protein>
    <recommendedName>
        <fullName evidence="9">Enoyl-[acyl-carrier-protein] reductase [NADH]</fullName>
        <shortName evidence="9">ENR</shortName>
        <ecNumber evidence="9">1.3.1.9</ecNumber>
    </recommendedName>
</protein>